<feature type="region of interest" description="Disordered" evidence="1">
    <location>
        <begin position="40"/>
        <end position="71"/>
    </location>
</feature>
<reference evidence="2 3" key="1">
    <citation type="submission" date="2016-09" db="EMBL/GenBank/DDBJ databases">
        <title>The draft genome of Dichanthelium oligosanthes: A C3 panicoid grass species.</title>
        <authorList>
            <person name="Studer A.J."/>
            <person name="Schnable J.C."/>
            <person name="Brutnell T.P."/>
        </authorList>
    </citation>
    <scope>NUCLEOTIDE SEQUENCE [LARGE SCALE GENOMIC DNA]</scope>
    <source>
        <strain evidence="3">cv. Kellogg 1175</strain>
        <tissue evidence="2">Leaf</tissue>
    </source>
</reference>
<feature type="compositionally biased region" description="Basic and acidic residues" evidence="1">
    <location>
        <begin position="122"/>
        <end position="138"/>
    </location>
</feature>
<feature type="region of interest" description="Disordered" evidence="1">
    <location>
        <begin position="105"/>
        <end position="194"/>
    </location>
</feature>
<dbReference type="EMBL" id="LWDX02049428">
    <property type="protein sequence ID" value="OEL20874.1"/>
    <property type="molecule type" value="Genomic_DNA"/>
</dbReference>
<sequence>LSPRRTRACSSSPRPRSALARWRCRWCVCGRTAARWRGRRSSSARSGWRARAAAGTSRGSRSRWPAATCPPAGSRRRSRACSWPCRRSCCATHSAKRWTSWSASTRLRPPLLPPPTPLRQRGARDERRLHRNGTEGGRHTSGACIGGRGAAPQERHGQSEGDERHHKNGTEGGREMSGAPAPAEEDGVRCGSEGGKGYGRDDIFFKYHEVLLPSAPGAVRSHNFGLHLRRQSQKQLPRCFTPGAVFG</sequence>
<evidence type="ECO:0000256" key="1">
    <source>
        <dbReference type="SAM" id="MobiDB-lite"/>
    </source>
</evidence>
<organism evidence="2 3">
    <name type="scientific">Dichanthelium oligosanthes</name>
    <dbReference type="NCBI Taxonomy" id="888268"/>
    <lineage>
        <taxon>Eukaryota</taxon>
        <taxon>Viridiplantae</taxon>
        <taxon>Streptophyta</taxon>
        <taxon>Embryophyta</taxon>
        <taxon>Tracheophyta</taxon>
        <taxon>Spermatophyta</taxon>
        <taxon>Magnoliopsida</taxon>
        <taxon>Liliopsida</taxon>
        <taxon>Poales</taxon>
        <taxon>Poaceae</taxon>
        <taxon>PACMAD clade</taxon>
        <taxon>Panicoideae</taxon>
        <taxon>Panicodae</taxon>
        <taxon>Paniceae</taxon>
        <taxon>Dichantheliinae</taxon>
        <taxon>Dichanthelium</taxon>
    </lineage>
</organism>
<feature type="compositionally biased region" description="Basic and acidic residues" evidence="1">
    <location>
        <begin position="153"/>
        <end position="174"/>
    </location>
</feature>
<evidence type="ECO:0000313" key="2">
    <source>
        <dbReference type="EMBL" id="OEL20874.1"/>
    </source>
</evidence>
<protein>
    <submittedName>
        <fullName evidence="2">Uncharacterized protein</fullName>
    </submittedName>
</protein>
<keyword evidence="3" id="KW-1185">Reference proteome</keyword>
<feature type="compositionally biased region" description="Low complexity" evidence="1">
    <location>
        <begin position="43"/>
        <end position="63"/>
    </location>
</feature>
<gene>
    <name evidence="2" type="ORF">BAE44_0018106</name>
</gene>
<evidence type="ECO:0000313" key="3">
    <source>
        <dbReference type="Proteomes" id="UP000095767"/>
    </source>
</evidence>
<proteinExistence type="predicted"/>
<name>A0A1E5V764_9POAL</name>
<dbReference type="Proteomes" id="UP000095767">
    <property type="component" value="Unassembled WGS sequence"/>
</dbReference>
<dbReference type="AlphaFoldDB" id="A0A1E5V764"/>
<comment type="caution">
    <text evidence="2">The sequence shown here is derived from an EMBL/GenBank/DDBJ whole genome shotgun (WGS) entry which is preliminary data.</text>
</comment>
<feature type="non-terminal residue" evidence="2">
    <location>
        <position position="1"/>
    </location>
</feature>
<accession>A0A1E5V764</accession>